<reference evidence="1" key="1">
    <citation type="journal article" date="2020" name="Nature">
        <title>Giant virus diversity and host interactions through global metagenomics.</title>
        <authorList>
            <person name="Schulz F."/>
            <person name="Roux S."/>
            <person name="Paez-Espino D."/>
            <person name="Jungbluth S."/>
            <person name="Walsh D.A."/>
            <person name="Denef V.J."/>
            <person name="McMahon K.D."/>
            <person name="Konstantinidis K.T."/>
            <person name="Eloe-Fadrosh E.A."/>
            <person name="Kyrpides N.C."/>
            <person name="Woyke T."/>
        </authorList>
    </citation>
    <scope>NUCLEOTIDE SEQUENCE</scope>
    <source>
        <strain evidence="1">GVMAG-M-3300023174-130</strain>
    </source>
</reference>
<accession>A0A6C0D8A0</accession>
<dbReference type="EMBL" id="MN739550">
    <property type="protein sequence ID" value="QHT12737.1"/>
    <property type="molecule type" value="Genomic_DNA"/>
</dbReference>
<proteinExistence type="predicted"/>
<dbReference type="AlphaFoldDB" id="A0A6C0D8A0"/>
<organism evidence="1">
    <name type="scientific">viral metagenome</name>
    <dbReference type="NCBI Taxonomy" id="1070528"/>
    <lineage>
        <taxon>unclassified sequences</taxon>
        <taxon>metagenomes</taxon>
        <taxon>organismal metagenomes</taxon>
    </lineage>
</organism>
<sequence length="91" mass="10734">MNNADNYNSISKPKRSDTSRISQEFIEKYFNETNKIIIINDLSIMKDDIKNYKSLTPMQLIQLDKLSEQEKIDIIHLYNTMFSTLEDTIVK</sequence>
<evidence type="ECO:0000313" key="1">
    <source>
        <dbReference type="EMBL" id="QHT12737.1"/>
    </source>
</evidence>
<name>A0A6C0D8A0_9ZZZZ</name>
<protein>
    <submittedName>
        <fullName evidence="1">Uncharacterized protein</fullName>
    </submittedName>
</protein>